<feature type="compositionally biased region" description="Polar residues" evidence="12">
    <location>
        <begin position="481"/>
        <end position="504"/>
    </location>
</feature>
<comment type="similarity">
    <text evidence="4">Belongs to the INCENP family.</text>
</comment>
<feature type="compositionally biased region" description="Low complexity" evidence="12">
    <location>
        <begin position="748"/>
        <end position="770"/>
    </location>
</feature>
<protein>
    <submittedName>
        <fullName evidence="15">G2/mitotic-specific cyclin</fullName>
    </submittedName>
</protein>
<keyword evidence="7 11" id="KW-0195">Cyclin</keyword>
<accession>A0A9P6WJA4</accession>
<dbReference type="CDD" id="cd20568">
    <property type="entry name" value="CYCLIN_CLBs_yeast_rpt1"/>
    <property type="match status" value="1"/>
</dbReference>
<dbReference type="InterPro" id="IPR004367">
    <property type="entry name" value="Cyclin_C-dom"/>
</dbReference>
<proteinExistence type="inferred from homology"/>
<keyword evidence="16" id="KW-1185">Reference proteome</keyword>
<evidence type="ECO:0000256" key="7">
    <source>
        <dbReference type="ARBA" id="ARBA00023127"/>
    </source>
</evidence>
<dbReference type="GO" id="GO:0044772">
    <property type="term" value="P:mitotic cell cycle phase transition"/>
    <property type="evidence" value="ECO:0007669"/>
    <property type="project" value="UniProtKB-ARBA"/>
</dbReference>
<keyword evidence="6" id="KW-0132">Cell division</keyword>
<comment type="caution">
    <text evidence="15">The sequence shown here is derived from an EMBL/GenBank/DDBJ whole genome shotgun (WGS) entry which is preliminary data.</text>
</comment>
<dbReference type="Pfam" id="PF02984">
    <property type="entry name" value="Cyclin_C"/>
    <property type="match status" value="1"/>
</dbReference>
<dbReference type="InterPro" id="IPR005635">
    <property type="entry name" value="Inner_centromere_prot_ARK-bd"/>
</dbReference>
<evidence type="ECO:0000259" key="13">
    <source>
        <dbReference type="SMART" id="SM00385"/>
    </source>
</evidence>
<feature type="domain" description="Cyclin C-terminal" evidence="14">
    <location>
        <begin position="1084"/>
        <end position="1199"/>
    </location>
</feature>
<evidence type="ECO:0000256" key="6">
    <source>
        <dbReference type="ARBA" id="ARBA00022618"/>
    </source>
</evidence>
<comment type="similarity">
    <text evidence="3">Belongs to the cyclin family. Cyclin AB subfamily.</text>
</comment>
<evidence type="ECO:0000256" key="12">
    <source>
        <dbReference type="SAM" id="MobiDB-lite"/>
    </source>
</evidence>
<evidence type="ECO:0000256" key="3">
    <source>
        <dbReference type="ARBA" id="ARBA00006955"/>
    </source>
</evidence>
<dbReference type="SUPFAM" id="SSF47954">
    <property type="entry name" value="Cyclin-like"/>
    <property type="match status" value="2"/>
</dbReference>
<sequence length="1216" mass="139275">MLGLRAAAIRNKGRRSDDTVKPKDIPGFSKWITSEVYIEDKIAESSLEQLALNMMENIEWINEAMNDVMFNSVITSDIEQDVEQDVEKDVERDVEQDDKNLKSDDIIVNEVEPQKQNNEGENLETTNQIFLNAADNSILLLKSPRKIRNQTSSPIQQVRKRGFELIKDTTSLVLENYKKEAREDYNDGFDTGLKQSGSATDVGLINTMNLDDSFDLISRDIRKSFAAKQKTTIQLEDDHNKEMNIILEPIEKREEDIQKGSLEIDINSKLNSAKSLSVDHTSNTTNKAKSPEDEIKELSRLIENVDDKFLSETEEDDLDLELEKLDKIELYQLNRKSKIQEYKSPIKFSEMPMLEPLTLESSRKKSIRKISERPTKIKSDKLEAPSIKPVTIFNEVSNSNEKELPGNKIFQLNPLPSEIFGAGDTSMDEPTIKLDRNFRKSLQNQPIENITETIQHPDNGKSNNLLSRLMKPTESSKQRIRQNTISPLKSQKTSLKSSPRSTIKNNDEDALLNHKICLKGKTTTTVPEKEIIKTIPTSLKVLEAPKVPGELNKSVSPLKKQIPLTRKSLKSSVDYKQLYNSRTLQNETNIVSGKFFQDTLSAKKIISIEKSRIPTVESISERQRLKSITKSNVRLNNQSETLVSRNTKVISQNNGTKRKIGNENENDNFNENININNILPEIIPSIPSDDESNDDGNGNDDGDDDFNQGKNHEDWTAESNIIRQLKIQARQNPKSIFGRINPVDAEKSQQQSQQQQQSQTQSQSQSQFSKQSDHLTAISGMTMCSPFYSSTVNYDNNSSLQPTKQIKIKADQSTDNITTTNINNNILPDIEVNDTNDDDEDDDENKENNTISNTDNDTNLNLKSNFNSTNIEDVVELVNEDDQNLVTMDERTEEQIRDENRRMSLKRQAPIDSVDLLEPDGTQEIKRVRVDYDYSWEDLDSGDFDDPLMVSEYVNDIFEYLHELELKTLPDPNYLQMQRNLRPKMRSILVDWMVEVHLKFKLLPETLYLSINIMDRFLSKELVQVDRLQLLATGSLFIAAKYEEVYSPSIKNYAYVTDGAFTEDEILGAERFILEILNFNMSYPNPMNFLRRISKADDYDVNTRTIGKYLLEITVIDHKFIGYLPSLCSAASMFISRKMIGKNDWNGNLIHYSGGYKNNDLQEVCLMIMDYLVSPIIHEEFFKKYASRKFMKVSILARQWAKKVTREGKNIMDDEL</sequence>
<evidence type="ECO:0000256" key="9">
    <source>
        <dbReference type="ARBA" id="ARBA00023242"/>
    </source>
</evidence>
<dbReference type="FunFam" id="1.10.472.10:FF:000001">
    <property type="entry name" value="G2/mitotic-specific cyclin"/>
    <property type="match status" value="1"/>
</dbReference>
<dbReference type="GO" id="GO:0016538">
    <property type="term" value="F:cyclin-dependent protein serine/threonine kinase regulator activity"/>
    <property type="evidence" value="ECO:0007669"/>
    <property type="project" value="UniProtKB-ARBA"/>
</dbReference>
<gene>
    <name evidence="15" type="primary">CLB2</name>
    <name evidence="15" type="ORF">C6P40_001356</name>
</gene>
<feature type="compositionally biased region" description="Acidic residues" evidence="12">
    <location>
        <begin position="688"/>
        <end position="706"/>
    </location>
</feature>
<evidence type="ECO:0000256" key="8">
    <source>
        <dbReference type="ARBA" id="ARBA00023212"/>
    </source>
</evidence>
<evidence type="ECO:0000256" key="1">
    <source>
        <dbReference type="ARBA" id="ARBA00004123"/>
    </source>
</evidence>
<dbReference type="InterPro" id="IPR013763">
    <property type="entry name" value="Cyclin-like_dom"/>
</dbReference>
<organism evidence="15 16">
    <name type="scientific">Pichia californica</name>
    <dbReference type="NCBI Taxonomy" id="460514"/>
    <lineage>
        <taxon>Eukaryota</taxon>
        <taxon>Fungi</taxon>
        <taxon>Dikarya</taxon>
        <taxon>Ascomycota</taxon>
        <taxon>Saccharomycotina</taxon>
        <taxon>Pichiomycetes</taxon>
        <taxon>Pichiales</taxon>
        <taxon>Pichiaceae</taxon>
        <taxon>Pichia</taxon>
    </lineage>
</organism>
<comment type="subcellular location">
    <subcellularLocation>
        <location evidence="2">Cytoplasm</location>
        <location evidence="2">Cytoskeleton</location>
        <location evidence="2">Spindle</location>
    </subcellularLocation>
    <subcellularLocation>
        <location evidence="1">Nucleus</location>
    </subcellularLocation>
</comment>
<keyword evidence="5" id="KW-0963">Cytoplasm</keyword>
<dbReference type="Gene3D" id="1.10.472.10">
    <property type="entry name" value="Cyclin-like"/>
    <property type="match status" value="2"/>
</dbReference>
<evidence type="ECO:0000313" key="16">
    <source>
        <dbReference type="Proteomes" id="UP000697127"/>
    </source>
</evidence>
<feature type="domain" description="Cyclin-like" evidence="13">
    <location>
        <begin position="991"/>
        <end position="1075"/>
    </location>
</feature>
<feature type="compositionally biased region" description="Acidic residues" evidence="12">
    <location>
        <begin position="831"/>
        <end position="845"/>
    </location>
</feature>
<keyword evidence="9" id="KW-0539">Nucleus</keyword>
<dbReference type="GO" id="GO:0051301">
    <property type="term" value="P:cell division"/>
    <property type="evidence" value="ECO:0007669"/>
    <property type="project" value="UniProtKB-KW"/>
</dbReference>
<dbReference type="AlphaFoldDB" id="A0A9P6WJA4"/>
<evidence type="ECO:0000259" key="14">
    <source>
        <dbReference type="SMART" id="SM01332"/>
    </source>
</evidence>
<dbReference type="FunFam" id="1.10.472.10:FF:000005">
    <property type="entry name" value="G2/mitotic-specific cyclin B"/>
    <property type="match status" value="1"/>
</dbReference>
<dbReference type="PANTHER" id="PTHR10177">
    <property type="entry name" value="CYCLINS"/>
    <property type="match status" value="1"/>
</dbReference>
<feature type="region of interest" description="Disordered" evidence="12">
    <location>
        <begin position="683"/>
        <end position="717"/>
    </location>
</feature>
<reference evidence="15" key="1">
    <citation type="submission" date="2020-11" db="EMBL/GenBank/DDBJ databases">
        <title>Kefir isolates.</title>
        <authorList>
            <person name="Marcisauskas S."/>
            <person name="Kim Y."/>
            <person name="Blasche S."/>
        </authorList>
    </citation>
    <scope>NUCLEOTIDE SEQUENCE</scope>
    <source>
        <strain evidence="15">Olga-1</strain>
    </source>
</reference>
<dbReference type="GO" id="GO:0005819">
    <property type="term" value="C:spindle"/>
    <property type="evidence" value="ECO:0007669"/>
    <property type="project" value="UniProtKB-SubCell"/>
</dbReference>
<name>A0A9P6WJA4_9ASCO</name>
<dbReference type="GO" id="GO:0007346">
    <property type="term" value="P:regulation of mitotic cell cycle"/>
    <property type="evidence" value="ECO:0007669"/>
    <property type="project" value="UniProtKB-ARBA"/>
</dbReference>
<evidence type="ECO:0000256" key="10">
    <source>
        <dbReference type="ARBA" id="ARBA00023306"/>
    </source>
</evidence>
<dbReference type="InterPro" id="IPR039361">
    <property type="entry name" value="Cyclin"/>
</dbReference>
<keyword evidence="10" id="KW-0131">Cell cycle</keyword>
<keyword evidence="8" id="KW-0206">Cytoskeleton</keyword>
<dbReference type="SMART" id="SM01332">
    <property type="entry name" value="Cyclin_C"/>
    <property type="match status" value="1"/>
</dbReference>
<dbReference type="Pfam" id="PF00134">
    <property type="entry name" value="Cyclin_N"/>
    <property type="match status" value="1"/>
</dbReference>
<evidence type="ECO:0000256" key="11">
    <source>
        <dbReference type="RuleBase" id="RU000383"/>
    </source>
</evidence>
<dbReference type="InterPro" id="IPR036915">
    <property type="entry name" value="Cyclin-like_sf"/>
</dbReference>
<evidence type="ECO:0000256" key="5">
    <source>
        <dbReference type="ARBA" id="ARBA00022490"/>
    </source>
</evidence>
<dbReference type="CDD" id="cd20512">
    <property type="entry name" value="CYCLIN_CLBs_yeast_rpt2"/>
    <property type="match status" value="1"/>
</dbReference>
<feature type="compositionally biased region" description="Low complexity" evidence="12">
    <location>
        <begin position="848"/>
        <end position="862"/>
    </location>
</feature>
<dbReference type="InterPro" id="IPR006671">
    <property type="entry name" value="Cyclin_N"/>
</dbReference>
<dbReference type="PROSITE" id="PS00292">
    <property type="entry name" value="CYCLINS"/>
    <property type="match status" value="1"/>
</dbReference>
<dbReference type="Pfam" id="PF03941">
    <property type="entry name" value="INCENP_ARK-bind"/>
    <property type="match status" value="1"/>
</dbReference>
<evidence type="ECO:0000313" key="15">
    <source>
        <dbReference type="EMBL" id="KAG0688135.1"/>
    </source>
</evidence>
<dbReference type="EMBL" id="PUHW01000179">
    <property type="protein sequence ID" value="KAG0688135.1"/>
    <property type="molecule type" value="Genomic_DNA"/>
</dbReference>
<feature type="region of interest" description="Disordered" evidence="12">
    <location>
        <begin position="827"/>
        <end position="862"/>
    </location>
</feature>
<feature type="region of interest" description="Disordered" evidence="12">
    <location>
        <begin position="744"/>
        <end position="773"/>
    </location>
</feature>
<dbReference type="InterPro" id="IPR048258">
    <property type="entry name" value="Cyclins_cyclin-box"/>
</dbReference>
<dbReference type="SMART" id="SM00385">
    <property type="entry name" value="CYCLIN"/>
    <property type="match status" value="2"/>
</dbReference>
<dbReference type="GO" id="GO:0005634">
    <property type="term" value="C:nucleus"/>
    <property type="evidence" value="ECO:0007669"/>
    <property type="project" value="UniProtKB-SubCell"/>
</dbReference>
<evidence type="ECO:0000256" key="4">
    <source>
        <dbReference type="ARBA" id="ARBA00010042"/>
    </source>
</evidence>
<dbReference type="Proteomes" id="UP000697127">
    <property type="component" value="Unassembled WGS sequence"/>
</dbReference>
<feature type="domain" description="Cyclin-like" evidence="13">
    <location>
        <begin position="1088"/>
        <end position="1170"/>
    </location>
</feature>
<evidence type="ECO:0000256" key="2">
    <source>
        <dbReference type="ARBA" id="ARBA00004186"/>
    </source>
</evidence>
<feature type="region of interest" description="Disordered" evidence="12">
    <location>
        <begin position="472"/>
        <end position="505"/>
    </location>
</feature>